<evidence type="ECO:0000313" key="5">
    <source>
        <dbReference type="EMBL" id="OPB92827.1"/>
    </source>
</evidence>
<dbReference type="PANTHER" id="PTHR43547:SF2">
    <property type="entry name" value="HYBRID SIGNAL TRANSDUCTION HISTIDINE KINASE C"/>
    <property type="match status" value="1"/>
</dbReference>
<comment type="caution">
    <text evidence="4">The sequence shown here is derived from an EMBL/GenBank/DDBJ whole genome shotgun (WGS) entry which is preliminary data.</text>
</comment>
<dbReference type="SUPFAM" id="SSF55874">
    <property type="entry name" value="ATPase domain of HSP90 chaperone/DNA topoisomerase II/histidine kinase"/>
    <property type="match status" value="1"/>
</dbReference>
<dbReference type="Gene3D" id="2.130.10.10">
    <property type="entry name" value="YVTN repeat-like/Quinoprotein amine dehydrogenase"/>
    <property type="match status" value="2"/>
</dbReference>
<dbReference type="EMBL" id="MBDS01000002">
    <property type="protein sequence ID" value="OPB92827.1"/>
    <property type="molecule type" value="Genomic_DNA"/>
</dbReference>
<dbReference type="PANTHER" id="PTHR43547">
    <property type="entry name" value="TWO-COMPONENT HISTIDINE KINASE"/>
    <property type="match status" value="1"/>
</dbReference>
<name>A0AAJ3NEE0_9FLAO</name>
<dbReference type="InterPro" id="IPR005467">
    <property type="entry name" value="His_kinase_dom"/>
</dbReference>
<keyword evidence="1" id="KW-0597">Phosphoprotein</keyword>
<dbReference type="AlphaFoldDB" id="A0AAJ3NEE0"/>
<keyword evidence="6" id="KW-1185">Reference proteome</keyword>
<dbReference type="Gene3D" id="2.60.40.10">
    <property type="entry name" value="Immunoglobulins"/>
    <property type="match status" value="1"/>
</dbReference>
<dbReference type="InterPro" id="IPR013783">
    <property type="entry name" value="Ig-like_fold"/>
</dbReference>
<dbReference type="EMBL" id="MAIC01000011">
    <property type="protein sequence ID" value="OPB78668.1"/>
    <property type="molecule type" value="Genomic_DNA"/>
</dbReference>
<evidence type="ECO:0000313" key="6">
    <source>
        <dbReference type="Proteomes" id="UP000190016"/>
    </source>
</evidence>
<evidence type="ECO:0000313" key="7">
    <source>
        <dbReference type="Proteomes" id="UP000190816"/>
    </source>
</evidence>
<keyword evidence="2" id="KW-0472">Membrane</keyword>
<gene>
    <name evidence="4" type="ORF">BAY32_00570</name>
    <name evidence="5" type="ORF">BB021_00015</name>
</gene>
<keyword evidence="2" id="KW-0812">Transmembrane</keyword>
<reference evidence="4 7" key="1">
    <citation type="submission" date="2016-06" db="EMBL/GenBank/DDBJ databases">
        <authorList>
            <person name="Nicholson A.C."/>
        </authorList>
    </citation>
    <scope>NUCLEOTIDE SEQUENCE [LARGE SCALE GENOMIC DNA]</scope>
    <source>
        <strain evidence="4 7">G4123</strain>
    </source>
</reference>
<evidence type="ECO:0000256" key="1">
    <source>
        <dbReference type="ARBA" id="ARBA00022553"/>
    </source>
</evidence>
<dbReference type="PROSITE" id="PS50109">
    <property type="entry name" value="HIS_KIN"/>
    <property type="match status" value="1"/>
</dbReference>
<dbReference type="Pfam" id="PF02518">
    <property type="entry name" value="HATPase_c"/>
    <property type="match status" value="1"/>
</dbReference>
<dbReference type="Gene3D" id="3.30.565.10">
    <property type="entry name" value="Histidine kinase-like ATPase, C-terminal domain"/>
    <property type="match status" value="1"/>
</dbReference>
<dbReference type="SUPFAM" id="SSF47384">
    <property type="entry name" value="Homodimeric domain of signal transducing histidine kinase"/>
    <property type="match status" value="1"/>
</dbReference>
<proteinExistence type="predicted"/>
<reference evidence="5 6" key="2">
    <citation type="submission" date="2016-07" db="EMBL/GenBank/DDBJ databases">
        <title>Revisiting the Taxonomy of the Elizabethkingia Genus based on Whole-Genome Sequencing, Optical Mapping, and MALDI-TOF.</title>
        <authorList>
            <person name="Nicholson A.C."/>
        </authorList>
    </citation>
    <scope>NUCLEOTIDE SEQUENCE [LARGE SCALE GENOMIC DNA]</scope>
    <source>
        <strain evidence="5 6">C1558</strain>
    </source>
</reference>
<dbReference type="SMART" id="SM00387">
    <property type="entry name" value="HATPase_c"/>
    <property type="match status" value="1"/>
</dbReference>
<sequence>MNNSLPQNSVKDIVKDLYGFIWIATENGLVKYDGQNFETYNKFNISDTHFGAFYGVPEKDSLVLFSSQEKQQIIIKNRRLQIPSVHFSIKSYIEKGEKYTLFNKNRIGYIYDSNTNYYINIKNTQYYFINGKKIIYQQGIKKKELPISYGIMNAIFMDNDRLFIRDTIQRKVYMLHNGEVILVTSPPILLDTNTRLYWQQTTNQTFIIKNNKLYRIYYKDNQFSIEYLFTYSEESKSFIHSIYYDADSHKLFLGSLIQGLNIVTLSDFIQPQRESPDWDNVAHSSLPFSDSSIIMPQGFEIGRNGVIKSYPFNSLNSYFMLYDDEQNILSLSLTTLIKHYKKDNYRTNSIIKSGKFTITGVFKSKGLYFMALTNIYNEHFLRLYHDGKFQEIENNFRFKNNINSCVAIDPNNFLVGTSDGLYKVSTLDRNIKKISPELNIKYIIENKDKDYWITTAGKGFFLLKHFKLKSIPLDKDHFLLTPHYILEDQHENLWISSNNGLYKVAKKEVLTSIQDSSKRPSYYRYDTKNGLLNNEFNGGSMPNAYELNNKDFVFPSMQGFVIFNPDSVRTYYPRKNTMRIERMRIDDGEITFFNNKISQKNNIDQLEIFIDIPYYSSHENLHIDVKWGNRPWKEIKEQRKLEIFNLKPGNYKITFRVFLGPKLGYDYKTIDLKVRPSFYQTTLFYALMILMMTSSVVMLIILRTQHLKNKNKKLEKSLQQEKELLASETEYQKKLMEVISHDITTPLKFIYEMSQQMTEIQDAEMQKEYFDCIHRSSEELYKFTRNLKNYAELFKNPESINSESYSLYEMTEDKRLLFQEIAAQKNIVIINHVNPDIQLNTNKSIVNVILHNIIDNAVKYTGGGSIEIDNITCDEYTEIIIKDTGRGMSKKQLHFYNALAKRLSHLNDDFEKQGIGLHLVIQLSKKSDIKISFENNIPNGTIVHIKLTNK</sequence>
<accession>A0AAJ3NEE0</accession>
<organism evidence="4 7">
    <name type="scientific">Elizabethkingia ursingii</name>
    <dbReference type="NCBI Taxonomy" id="1756150"/>
    <lineage>
        <taxon>Bacteria</taxon>
        <taxon>Pseudomonadati</taxon>
        <taxon>Bacteroidota</taxon>
        <taxon>Flavobacteriia</taxon>
        <taxon>Flavobacteriales</taxon>
        <taxon>Weeksellaceae</taxon>
        <taxon>Elizabethkingia</taxon>
    </lineage>
</organism>
<dbReference type="InterPro" id="IPR015943">
    <property type="entry name" value="WD40/YVTN_repeat-like_dom_sf"/>
</dbReference>
<feature type="transmembrane region" description="Helical" evidence="2">
    <location>
        <begin position="683"/>
        <end position="702"/>
    </location>
</feature>
<protein>
    <recommendedName>
        <fullName evidence="3">Histidine kinase domain-containing protein</fullName>
    </recommendedName>
</protein>
<feature type="domain" description="Histidine kinase" evidence="3">
    <location>
        <begin position="738"/>
        <end position="950"/>
    </location>
</feature>
<dbReference type="InterPro" id="IPR036890">
    <property type="entry name" value="HATPase_C_sf"/>
</dbReference>
<dbReference type="Proteomes" id="UP000190816">
    <property type="component" value="Unassembled WGS sequence"/>
</dbReference>
<evidence type="ECO:0000313" key="4">
    <source>
        <dbReference type="EMBL" id="OPB78668.1"/>
    </source>
</evidence>
<dbReference type="Proteomes" id="UP000190016">
    <property type="component" value="Unassembled WGS sequence"/>
</dbReference>
<evidence type="ECO:0000256" key="2">
    <source>
        <dbReference type="SAM" id="Phobius"/>
    </source>
</evidence>
<dbReference type="KEGG" id="ego:BBD34_14620"/>
<evidence type="ECO:0000259" key="3">
    <source>
        <dbReference type="PROSITE" id="PS50109"/>
    </source>
</evidence>
<dbReference type="InterPro" id="IPR003594">
    <property type="entry name" value="HATPase_dom"/>
</dbReference>
<dbReference type="InterPro" id="IPR036097">
    <property type="entry name" value="HisK_dim/P_sf"/>
</dbReference>
<keyword evidence="2" id="KW-1133">Transmembrane helix</keyword>
<dbReference type="GO" id="GO:0000155">
    <property type="term" value="F:phosphorelay sensor kinase activity"/>
    <property type="evidence" value="ECO:0007669"/>
    <property type="project" value="InterPro"/>
</dbReference>
<dbReference type="Gene3D" id="1.10.287.130">
    <property type="match status" value="1"/>
</dbReference>